<evidence type="ECO:0000259" key="8">
    <source>
        <dbReference type="PROSITE" id="PS50928"/>
    </source>
</evidence>
<feature type="domain" description="ABC transmembrane type-1" evidence="8">
    <location>
        <begin position="67"/>
        <end position="284"/>
    </location>
</feature>
<reference evidence="9 10" key="1">
    <citation type="submission" date="2018-05" db="EMBL/GenBank/DDBJ databases">
        <title>Genomic Encyclopedia of Type Strains, Phase III (KMG-III): the genomes of soil and plant-associated and newly described type strains.</title>
        <authorList>
            <person name="Whitman W."/>
        </authorList>
    </citation>
    <scope>NUCLEOTIDE SEQUENCE [LARGE SCALE GENOMIC DNA]</scope>
    <source>
        <strain evidence="9 10">CECT 5696</strain>
    </source>
</reference>
<dbReference type="RefSeq" id="WP_110042424.1">
    <property type="nucleotide sequence ID" value="NZ_CP054612.1"/>
</dbReference>
<dbReference type="GO" id="GO:0005886">
    <property type="term" value="C:plasma membrane"/>
    <property type="evidence" value="ECO:0007669"/>
    <property type="project" value="UniProtKB-SubCell"/>
</dbReference>
<evidence type="ECO:0000256" key="7">
    <source>
        <dbReference type="RuleBase" id="RU363032"/>
    </source>
</evidence>
<gene>
    <name evidence="9" type="ORF">DFQ01_10239</name>
</gene>
<dbReference type="PANTHER" id="PTHR30193:SF37">
    <property type="entry name" value="INNER MEMBRANE ABC TRANSPORTER PERMEASE PROTEIN YCJO"/>
    <property type="match status" value="1"/>
</dbReference>
<comment type="caution">
    <text evidence="9">The sequence shown here is derived from an EMBL/GenBank/DDBJ whole genome shotgun (WGS) entry which is preliminary data.</text>
</comment>
<feature type="transmembrane region" description="Helical" evidence="7">
    <location>
        <begin position="108"/>
        <end position="128"/>
    </location>
</feature>
<dbReference type="EMBL" id="QGTQ01000002">
    <property type="protein sequence ID" value="PWW07147.1"/>
    <property type="molecule type" value="Genomic_DNA"/>
</dbReference>
<dbReference type="SUPFAM" id="SSF161098">
    <property type="entry name" value="MetI-like"/>
    <property type="match status" value="1"/>
</dbReference>
<dbReference type="OrthoDB" id="9788108at2"/>
<comment type="subcellular location">
    <subcellularLocation>
        <location evidence="1 7">Cell membrane</location>
        <topology evidence="1 7">Multi-pass membrane protein</topology>
    </subcellularLocation>
</comment>
<name>A0A2V2YZD4_9BACL</name>
<feature type="transmembrane region" description="Helical" evidence="7">
    <location>
        <begin position="160"/>
        <end position="180"/>
    </location>
</feature>
<keyword evidence="2 7" id="KW-0813">Transport</keyword>
<feature type="transmembrane region" description="Helical" evidence="7">
    <location>
        <begin position="214"/>
        <end position="231"/>
    </location>
</feature>
<dbReference type="Gene3D" id="1.10.3720.10">
    <property type="entry name" value="MetI-like"/>
    <property type="match status" value="1"/>
</dbReference>
<proteinExistence type="inferred from homology"/>
<keyword evidence="4 7" id="KW-0812">Transmembrane</keyword>
<dbReference type="CDD" id="cd06261">
    <property type="entry name" value="TM_PBP2"/>
    <property type="match status" value="1"/>
</dbReference>
<keyword evidence="10" id="KW-1185">Reference proteome</keyword>
<evidence type="ECO:0000256" key="3">
    <source>
        <dbReference type="ARBA" id="ARBA00022475"/>
    </source>
</evidence>
<dbReference type="Pfam" id="PF00528">
    <property type="entry name" value="BPD_transp_1"/>
    <property type="match status" value="1"/>
</dbReference>
<protein>
    <submittedName>
        <fullName evidence="9">Multiple sugar transport system permease protein</fullName>
    </submittedName>
</protein>
<keyword evidence="6 7" id="KW-0472">Membrane</keyword>
<keyword evidence="9" id="KW-0762">Sugar transport</keyword>
<feature type="transmembrane region" description="Helical" evidence="7">
    <location>
        <begin position="263"/>
        <end position="283"/>
    </location>
</feature>
<evidence type="ECO:0000256" key="4">
    <source>
        <dbReference type="ARBA" id="ARBA00022692"/>
    </source>
</evidence>
<sequence>MPTKSKLYRKEMIYGYLFLAPPVIGMLLFTMYPMLYSIYGSFTDWDGLGQMNFIGLDNYKDLFTDELFHKAMFNTFFMMIGIPIGLVLALLLAMGLNRGIPGTTAFRVIYYVPVISSLAAISILWQWAYNGDYGLVNQFLDLFGIKGPNWLANKHTVKPAIMIMAIWKGLGYSMLLYLAALQSVSRSYYEAAELDGANGFQTFRAITWPMVKPVTFFIVVTSIIGGSQIFTEINIMTSTGGPEYSSASAVFYMWQKAFGNFQLGYSSAMAVLLALFIFIVTLVQFKFNEKSSGDLD</sequence>
<dbReference type="InterPro" id="IPR051393">
    <property type="entry name" value="ABC_transporter_permease"/>
</dbReference>
<dbReference type="PROSITE" id="PS50928">
    <property type="entry name" value="ABC_TM1"/>
    <property type="match status" value="1"/>
</dbReference>
<feature type="transmembrane region" description="Helical" evidence="7">
    <location>
        <begin position="12"/>
        <end position="35"/>
    </location>
</feature>
<dbReference type="AlphaFoldDB" id="A0A2V2YZD4"/>
<evidence type="ECO:0000256" key="2">
    <source>
        <dbReference type="ARBA" id="ARBA00022448"/>
    </source>
</evidence>
<keyword evidence="5 7" id="KW-1133">Transmembrane helix</keyword>
<evidence type="ECO:0000313" key="10">
    <source>
        <dbReference type="Proteomes" id="UP000246635"/>
    </source>
</evidence>
<evidence type="ECO:0000313" key="9">
    <source>
        <dbReference type="EMBL" id="PWW07147.1"/>
    </source>
</evidence>
<evidence type="ECO:0000256" key="1">
    <source>
        <dbReference type="ARBA" id="ARBA00004651"/>
    </source>
</evidence>
<evidence type="ECO:0000256" key="5">
    <source>
        <dbReference type="ARBA" id="ARBA00022989"/>
    </source>
</evidence>
<keyword evidence="3" id="KW-1003">Cell membrane</keyword>
<evidence type="ECO:0000256" key="6">
    <source>
        <dbReference type="ARBA" id="ARBA00023136"/>
    </source>
</evidence>
<dbReference type="InterPro" id="IPR035906">
    <property type="entry name" value="MetI-like_sf"/>
</dbReference>
<dbReference type="PANTHER" id="PTHR30193">
    <property type="entry name" value="ABC TRANSPORTER PERMEASE PROTEIN"/>
    <property type="match status" value="1"/>
</dbReference>
<dbReference type="GO" id="GO:0055085">
    <property type="term" value="P:transmembrane transport"/>
    <property type="evidence" value="ECO:0007669"/>
    <property type="project" value="InterPro"/>
</dbReference>
<dbReference type="SUPFAM" id="SSF160964">
    <property type="entry name" value="MalF N-terminal region-like"/>
    <property type="match status" value="1"/>
</dbReference>
<dbReference type="InterPro" id="IPR000515">
    <property type="entry name" value="MetI-like"/>
</dbReference>
<accession>A0A2V2YZD4</accession>
<organism evidence="9 10">
    <name type="scientific">Paenibacillus cellulosilyticus</name>
    <dbReference type="NCBI Taxonomy" id="375489"/>
    <lineage>
        <taxon>Bacteria</taxon>
        <taxon>Bacillati</taxon>
        <taxon>Bacillota</taxon>
        <taxon>Bacilli</taxon>
        <taxon>Bacillales</taxon>
        <taxon>Paenibacillaceae</taxon>
        <taxon>Paenibacillus</taxon>
    </lineage>
</organism>
<dbReference type="Proteomes" id="UP000246635">
    <property type="component" value="Unassembled WGS sequence"/>
</dbReference>
<feature type="transmembrane region" description="Helical" evidence="7">
    <location>
        <begin position="76"/>
        <end position="96"/>
    </location>
</feature>
<comment type="similarity">
    <text evidence="7">Belongs to the binding-protein-dependent transport system permease family.</text>
</comment>